<organism evidence="2 3">
    <name type="scientific">Halovivax asiaticus JCM 14624</name>
    <dbReference type="NCBI Taxonomy" id="1227490"/>
    <lineage>
        <taxon>Archaea</taxon>
        <taxon>Methanobacteriati</taxon>
        <taxon>Methanobacteriota</taxon>
        <taxon>Stenosarchaea group</taxon>
        <taxon>Halobacteria</taxon>
        <taxon>Halobacteriales</taxon>
        <taxon>Natrialbaceae</taxon>
        <taxon>Halovivax</taxon>
    </lineage>
</organism>
<evidence type="ECO:0000313" key="2">
    <source>
        <dbReference type="EMBL" id="ELZ12170.1"/>
    </source>
</evidence>
<evidence type="ECO:0000259" key="1">
    <source>
        <dbReference type="Pfam" id="PF24035"/>
    </source>
</evidence>
<reference evidence="2 3" key="1">
    <citation type="journal article" date="2014" name="PLoS Genet.">
        <title>Phylogenetically driven sequencing of extremely halophilic archaea reveals strategies for static and dynamic osmo-response.</title>
        <authorList>
            <person name="Becker E.A."/>
            <person name="Seitzer P.M."/>
            <person name="Tritt A."/>
            <person name="Larsen D."/>
            <person name="Krusor M."/>
            <person name="Yao A.I."/>
            <person name="Wu D."/>
            <person name="Madern D."/>
            <person name="Eisen J.A."/>
            <person name="Darling A.E."/>
            <person name="Facciotti M.T."/>
        </authorList>
    </citation>
    <scope>NUCLEOTIDE SEQUENCE [LARGE SCALE GENOMIC DNA]</scope>
    <source>
        <strain evidence="2 3">JCM 14624</strain>
    </source>
</reference>
<dbReference type="Proteomes" id="UP000011560">
    <property type="component" value="Unassembled WGS sequence"/>
</dbReference>
<name>M0BMT3_9EURY</name>
<evidence type="ECO:0000313" key="3">
    <source>
        <dbReference type="Proteomes" id="UP000011560"/>
    </source>
</evidence>
<dbReference type="OrthoDB" id="197001at2157"/>
<protein>
    <recommendedName>
        <fullName evidence="1">DUF7344 domain-containing protein</fullName>
    </recommendedName>
</protein>
<accession>M0BMT3</accession>
<dbReference type="EMBL" id="AOIQ01000009">
    <property type="protein sequence ID" value="ELZ12170.1"/>
    <property type="molecule type" value="Genomic_DNA"/>
</dbReference>
<comment type="caution">
    <text evidence="2">The sequence shown here is derived from an EMBL/GenBank/DDBJ whole genome shotgun (WGS) entry which is preliminary data.</text>
</comment>
<dbReference type="RefSeq" id="WP_007698861.1">
    <property type="nucleotide sequence ID" value="NZ_AOIQ01000009.1"/>
</dbReference>
<dbReference type="AlphaFoldDB" id="M0BMT3"/>
<keyword evidence="3" id="KW-1185">Reference proteome</keyword>
<sequence length="142" mass="15166">MGASGEGDEPVVRGESGHSPAHVFALLASDGGRRLLTTLYDRGGTVPVDELADELTAGEQGDAGAPTNRHAQKRLRHAILPTLADTGLVTYDRETDAVTLADRGDRLEPYLACVREAAATDVAWYTDTTTTGWTPTESDTRR</sequence>
<dbReference type="InterPro" id="IPR055768">
    <property type="entry name" value="DUF7344"/>
</dbReference>
<proteinExistence type="predicted"/>
<feature type="domain" description="DUF7344" evidence="1">
    <location>
        <begin position="24"/>
        <end position="99"/>
    </location>
</feature>
<dbReference type="STRING" id="1227490.C479_05163"/>
<dbReference type="Pfam" id="PF24035">
    <property type="entry name" value="DUF7344"/>
    <property type="match status" value="1"/>
</dbReference>
<gene>
    <name evidence="2" type="ORF">C479_05163</name>
</gene>